<accession>A0ACC2J7X0</accession>
<dbReference type="Proteomes" id="UP001153332">
    <property type="component" value="Unassembled WGS sequence"/>
</dbReference>
<gene>
    <name evidence="1" type="ORF">O1611_g9576</name>
</gene>
<dbReference type="EMBL" id="JAPUUL010003332">
    <property type="protein sequence ID" value="KAJ8123490.1"/>
    <property type="molecule type" value="Genomic_DNA"/>
</dbReference>
<sequence length="150" mass="16125">MDSSNGAVAKESPNFRDTAELLYYLYADLTRLSQVASPNIVLHRFNDPSNPLRGIAAAQAHEEALVTATGGTLVMDVESVVANLYFGAVLGVIRAQSPGLEDLAVPFCGLWRFVDGKPVEHWENTAGDAQEIASWLADAQAEGISRPLVQ</sequence>
<reference evidence="1" key="1">
    <citation type="submission" date="2022-12" db="EMBL/GenBank/DDBJ databases">
        <title>Genome Sequence of Lasiodiplodia mahajangana.</title>
        <authorList>
            <person name="Buettner E."/>
        </authorList>
    </citation>
    <scope>NUCLEOTIDE SEQUENCE</scope>
    <source>
        <strain evidence="1">VT137</strain>
    </source>
</reference>
<evidence type="ECO:0000313" key="2">
    <source>
        <dbReference type="Proteomes" id="UP001153332"/>
    </source>
</evidence>
<name>A0ACC2J7X0_9PEZI</name>
<evidence type="ECO:0000313" key="1">
    <source>
        <dbReference type="EMBL" id="KAJ8123490.1"/>
    </source>
</evidence>
<organism evidence="1 2">
    <name type="scientific">Lasiodiplodia mahajangana</name>
    <dbReference type="NCBI Taxonomy" id="1108764"/>
    <lineage>
        <taxon>Eukaryota</taxon>
        <taxon>Fungi</taxon>
        <taxon>Dikarya</taxon>
        <taxon>Ascomycota</taxon>
        <taxon>Pezizomycotina</taxon>
        <taxon>Dothideomycetes</taxon>
        <taxon>Dothideomycetes incertae sedis</taxon>
        <taxon>Botryosphaeriales</taxon>
        <taxon>Botryosphaeriaceae</taxon>
        <taxon>Lasiodiplodia</taxon>
    </lineage>
</organism>
<keyword evidence="2" id="KW-1185">Reference proteome</keyword>
<comment type="caution">
    <text evidence="1">The sequence shown here is derived from an EMBL/GenBank/DDBJ whole genome shotgun (WGS) entry which is preliminary data.</text>
</comment>
<protein>
    <submittedName>
        <fullName evidence="1">Uncharacterized protein</fullName>
    </submittedName>
</protein>
<proteinExistence type="predicted"/>